<accession>A0A409YCR1</accession>
<keyword evidence="3" id="KW-1185">Reference proteome</keyword>
<dbReference type="EMBL" id="NHTK01001292">
    <property type="protein sequence ID" value="PPR00793.1"/>
    <property type="molecule type" value="Genomic_DNA"/>
</dbReference>
<evidence type="ECO:0000313" key="2">
    <source>
        <dbReference type="EMBL" id="PPR00793.1"/>
    </source>
</evidence>
<dbReference type="OrthoDB" id="2998673at2759"/>
<proteinExistence type="predicted"/>
<evidence type="ECO:0000313" key="3">
    <source>
        <dbReference type="Proteomes" id="UP000284842"/>
    </source>
</evidence>
<evidence type="ECO:0008006" key="4">
    <source>
        <dbReference type="Google" id="ProtNLM"/>
    </source>
</evidence>
<dbReference type="InParanoid" id="A0A409YCR1"/>
<comment type="caution">
    <text evidence="2">The sequence shown here is derived from an EMBL/GenBank/DDBJ whole genome shotgun (WGS) entry which is preliminary data.</text>
</comment>
<dbReference type="Gene3D" id="3.80.10.10">
    <property type="entry name" value="Ribonuclease Inhibitor"/>
    <property type="match status" value="1"/>
</dbReference>
<dbReference type="AlphaFoldDB" id="A0A409YCR1"/>
<dbReference type="Proteomes" id="UP000284842">
    <property type="component" value="Unassembled WGS sequence"/>
</dbReference>
<name>A0A409YCR1_9AGAR</name>
<sequence>MAETDVEMFASRAHSPQLARPTNSRLSVANYPDLLSMICEHLCYNMDDDASVKRKARKDLLSAATAFWNMSEPALNALWRSLPSVVPLIRLLPFVTFNESCYKLAQSQESSLGNWTRFDHYARRVRCLWFESPQECDGVSPFLLSYIARAHKVPLLPGLTSIYTSKSSTQDQNSFFTVLSPSLRMVELQYEEGQSTDFVVTSIALLQDVCPRLEHLNLSSSSSAPLSLIRQFSNPRKLELRLPGITVEKGTIYELGQSFLYLEHLLLSVSGLSETESSSPKGKQKKKLSFSSPTRSDFPNLSQVMTFPNLQSLTLIGDLSSMVDILAHVEPTSLRSLILEDEGTSEGWLDCVSKISTFPYLTKLALKQASHINEEGYEPENLTTTLSALPPHLYLQNLSIDIPLSRMNDEVMLCLGSQFPVLRSLSLPTFIANNTYSSLDSLLLLLQKMPYLDTLNVFLGSVEAAPVLTSNQFHSTLHNLFIHLPTGPKMSTPTALALFCFHVLPGLRVLEPITQGEAERELCSAIKKLLLVFRDCQPKLPGYYQKRLL</sequence>
<dbReference type="SUPFAM" id="SSF52047">
    <property type="entry name" value="RNI-like"/>
    <property type="match status" value="1"/>
</dbReference>
<organism evidence="2 3">
    <name type="scientific">Panaeolus cyanescens</name>
    <dbReference type="NCBI Taxonomy" id="181874"/>
    <lineage>
        <taxon>Eukaryota</taxon>
        <taxon>Fungi</taxon>
        <taxon>Dikarya</taxon>
        <taxon>Basidiomycota</taxon>
        <taxon>Agaricomycotina</taxon>
        <taxon>Agaricomycetes</taxon>
        <taxon>Agaricomycetidae</taxon>
        <taxon>Agaricales</taxon>
        <taxon>Agaricineae</taxon>
        <taxon>Galeropsidaceae</taxon>
        <taxon>Panaeolus</taxon>
    </lineage>
</organism>
<evidence type="ECO:0000256" key="1">
    <source>
        <dbReference type="SAM" id="MobiDB-lite"/>
    </source>
</evidence>
<gene>
    <name evidence="2" type="ORF">CVT24_000758</name>
</gene>
<protein>
    <recommendedName>
        <fullName evidence="4">F-box domain-containing protein</fullName>
    </recommendedName>
</protein>
<dbReference type="STRING" id="181874.A0A409YCR1"/>
<reference evidence="2 3" key="1">
    <citation type="journal article" date="2018" name="Evol. Lett.">
        <title>Horizontal gene cluster transfer increased hallucinogenic mushroom diversity.</title>
        <authorList>
            <person name="Reynolds H.T."/>
            <person name="Vijayakumar V."/>
            <person name="Gluck-Thaler E."/>
            <person name="Korotkin H.B."/>
            <person name="Matheny P.B."/>
            <person name="Slot J.C."/>
        </authorList>
    </citation>
    <scope>NUCLEOTIDE SEQUENCE [LARGE SCALE GENOMIC DNA]</scope>
    <source>
        <strain evidence="2 3">2629</strain>
    </source>
</reference>
<dbReference type="InterPro" id="IPR032675">
    <property type="entry name" value="LRR_dom_sf"/>
</dbReference>
<feature type="region of interest" description="Disordered" evidence="1">
    <location>
        <begin position="274"/>
        <end position="295"/>
    </location>
</feature>